<sequence length="249" mass="26642">MQTHRARATGALAALLAAAVVGVLADENATASVSKAHLKAFLREAHITRVPGPALLLLCGEGDPRAMARELGEAALPAQVVTAPDQWLLAVRHLDHIAHSVVLDAACPEARTLLATAEALDMFRDPRRWVLLFSDGRPPSATCSYILEQGDDEGLRRCACRTAALLDGLGVLFDSDVSALCDHKTTGTALAVSAYRERKGAVLRVQRAAVWRSGVLEQAPPPDRRHLPARRLDFHEAVTGVGFVVLECG</sequence>
<feature type="chain" id="PRO_5038547406" evidence="1">
    <location>
        <begin position="26"/>
        <end position="249"/>
    </location>
</feature>
<gene>
    <name evidence="3" type="primary">LOC113203006</name>
</gene>
<reference evidence="3" key="1">
    <citation type="submission" date="2025-08" db="UniProtKB">
        <authorList>
            <consortium name="RefSeq"/>
        </authorList>
    </citation>
    <scope>IDENTIFICATION</scope>
    <source>
        <tissue evidence="3">Whole organism</tissue>
    </source>
</reference>
<keyword evidence="1" id="KW-0732">Signal</keyword>
<dbReference type="KEGG" id="foc:113203006"/>
<proteinExistence type="predicted"/>
<protein>
    <submittedName>
        <fullName evidence="3">Uncharacterized protein LOC113203006</fullName>
    </submittedName>
</protein>
<feature type="signal peptide" evidence="1">
    <location>
        <begin position="1"/>
        <end position="25"/>
    </location>
</feature>
<organism evidence="2 3">
    <name type="scientific">Frankliniella occidentalis</name>
    <name type="common">Western flower thrips</name>
    <name type="synonym">Euthrips occidentalis</name>
    <dbReference type="NCBI Taxonomy" id="133901"/>
    <lineage>
        <taxon>Eukaryota</taxon>
        <taxon>Metazoa</taxon>
        <taxon>Ecdysozoa</taxon>
        <taxon>Arthropoda</taxon>
        <taxon>Hexapoda</taxon>
        <taxon>Insecta</taxon>
        <taxon>Pterygota</taxon>
        <taxon>Neoptera</taxon>
        <taxon>Paraneoptera</taxon>
        <taxon>Thysanoptera</taxon>
        <taxon>Terebrantia</taxon>
        <taxon>Thripoidea</taxon>
        <taxon>Thripidae</taxon>
        <taxon>Frankliniella</taxon>
    </lineage>
</organism>
<dbReference type="GeneID" id="113203006"/>
<dbReference type="AlphaFoldDB" id="A0A9C6WZY9"/>
<accession>A0A9C6WZY9</accession>
<evidence type="ECO:0000313" key="2">
    <source>
        <dbReference type="Proteomes" id="UP000504606"/>
    </source>
</evidence>
<dbReference type="RefSeq" id="XP_052125690.1">
    <property type="nucleotide sequence ID" value="XM_052269730.1"/>
</dbReference>
<dbReference type="Proteomes" id="UP000504606">
    <property type="component" value="Unplaced"/>
</dbReference>
<keyword evidence="2" id="KW-1185">Reference proteome</keyword>
<evidence type="ECO:0000256" key="1">
    <source>
        <dbReference type="SAM" id="SignalP"/>
    </source>
</evidence>
<evidence type="ECO:0000313" key="3">
    <source>
        <dbReference type="RefSeq" id="XP_052125690.1"/>
    </source>
</evidence>
<name>A0A9C6WZY9_FRAOC</name>